<keyword evidence="4" id="KW-1185">Reference proteome</keyword>
<dbReference type="Pfam" id="PF14412">
    <property type="entry name" value="AHH"/>
    <property type="match status" value="1"/>
</dbReference>
<evidence type="ECO:0000313" key="3">
    <source>
        <dbReference type="EMBL" id="TDW13120.1"/>
    </source>
</evidence>
<dbReference type="EMBL" id="SODD01000049">
    <property type="protein sequence ID" value="TDW13120.1"/>
    <property type="molecule type" value="Genomic_DNA"/>
</dbReference>
<comment type="caution">
    <text evidence="3">The sequence shown here is derived from an EMBL/GenBank/DDBJ whole genome shotgun (WGS) entry which is preliminary data.</text>
</comment>
<dbReference type="PROSITE" id="PS51756">
    <property type="entry name" value="LXG"/>
    <property type="match status" value="1"/>
</dbReference>
<reference evidence="3 4" key="1">
    <citation type="submission" date="2019-03" db="EMBL/GenBank/DDBJ databases">
        <title>Genomic Encyclopedia of Type Strains, Phase IV (KMG-IV): sequencing the most valuable type-strain genomes for metagenomic binning, comparative biology and taxonomic classification.</title>
        <authorList>
            <person name="Goeker M."/>
        </authorList>
    </citation>
    <scope>NUCLEOTIDE SEQUENCE [LARGE SCALE GENOMIC DNA]</scope>
    <source>
        <strain evidence="3 4">DSM 28867</strain>
    </source>
</reference>
<dbReference type="Proteomes" id="UP000294743">
    <property type="component" value="Unassembled WGS sequence"/>
</dbReference>
<sequence>MSINMYLGEVREQAEYTYRLAISYRNYADTIDATIQSYLQSWLSGIAYKNSKQYFERVYLPLTKGLRLVSDSLMDAHYRYIQIFESEVSTNDVLENKLDEEIRQVKYLITTMEQKKEELPYYDWYLEINIQAMERIKRILKRRLDNLYWFDSSSPIIFNDVKHLISLVEKGLEIVESGNCYDEKTKQFNIKGLDLGWADKITEYAEKRKNNTTLLEQELQIQETAFNEALKAKSYVTVDIYGQKRDMWLNNPPYWDQEDLQFNEAYEEWLKKMAKVYGKEAVFGEVQDIDPLSRAAWEAREGIDYNTGIKLTDTQILQRRAQLLSGLANIGIGMYWSGYSAKIQKQNTKIVPEEKTNTQSLEFDEIIDNKKVKPDQIHHFATNKNKKYIDQFKDISNKYGLDLDAEWNKKLLPHQGRHPNAYHDFVLNEMIKADSLSNGNVEMFLDLFDQNVKVPIINNPDMLYSEYWKNLK</sequence>
<protein>
    <submittedName>
        <fullName evidence="3">WXG superfamily protein probably secreted by type VII secretion system</fullName>
    </submittedName>
</protein>
<comment type="similarity">
    <text evidence="1">In the N-terminal section; belongs to the LXG family.</text>
</comment>
<evidence type="ECO:0000256" key="1">
    <source>
        <dbReference type="ARBA" id="ARBA00034117"/>
    </source>
</evidence>
<gene>
    <name evidence="3" type="ORF">EDD63_14910</name>
</gene>
<dbReference type="AlphaFoldDB" id="A0A4R7Z8Q9"/>
<organism evidence="3 4">
    <name type="scientific">Breznakia blatticola</name>
    <dbReference type="NCBI Taxonomy" id="1754012"/>
    <lineage>
        <taxon>Bacteria</taxon>
        <taxon>Bacillati</taxon>
        <taxon>Bacillota</taxon>
        <taxon>Erysipelotrichia</taxon>
        <taxon>Erysipelotrichales</taxon>
        <taxon>Erysipelotrichaceae</taxon>
        <taxon>Breznakia</taxon>
    </lineage>
</organism>
<name>A0A4R7Z8Q9_9FIRM</name>
<dbReference type="InterPro" id="IPR006829">
    <property type="entry name" value="LXG_dom"/>
</dbReference>
<dbReference type="InterPro" id="IPR032871">
    <property type="entry name" value="AHH_dom_containing"/>
</dbReference>
<dbReference type="RefSeq" id="WP_134171072.1">
    <property type="nucleotide sequence ID" value="NZ_SODD01000049.1"/>
</dbReference>
<accession>A0A4R7Z8Q9</accession>
<feature type="domain" description="LXG" evidence="2">
    <location>
        <begin position="1"/>
        <end position="218"/>
    </location>
</feature>
<proteinExistence type="inferred from homology"/>
<evidence type="ECO:0000259" key="2">
    <source>
        <dbReference type="PROSITE" id="PS51756"/>
    </source>
</evidence>
<dbReference type="OrthoDB" id="2666568at2"/>
<evidence type="ECO:0000313" key="4">
    <source>
        <dbReference type="Proteomes" id="UP000294743"/>
    </source>
</evidence>